<evidence type="ECO:0000256" key="3">
    <source>
        <dbReference type="ARBA" id="ARBA00022801"/>
    </source>
</evidence>
<dbReference type="AlphaFoldDB" id="A0A6I4USD7"/>
<protein>
    <submittedName>
        <fullName evidence="7">Sulfatase-like hydrolase/transferase</fullName>
    </submittedName>
</protein>
<dbReference type="PROSITE" id="PS51318">
    <property type="entry name" value="TAT"/>
    <property type="match status" value="1"/>
</dbReference>
<keyword evidence="7" id="KW-0808">Transferase</keyword>
<dbReference type="InterPro" id="IPR017850">
    <property type="entry name" value="Alkaline_phosphatase_core_sf"/>
</dbReference>
<keyword evidence="5" id="KW-0732">Signal</keyword>
<comment type="similarity">
    <text evidence="1">Belongs to the sulfatase family.</text>
</comment>
<keyword evidence="3 7" id="KW-0378">Hydrolase</keyword>
<feature type="signal peptide" evidence="5">
    <location>
        <begin position="1"/>
        <end position="23"/>
    </location>
</feature>
<keyword evidence="8" id="KW-1185">Reference proteome</keyword>
<evidence type="ECO:0000256" key="5">
    <source>
        <dbReference type="SAM" id="SignalP"/>
    </source>
</evidence>
<dbReference type="PROSITE" id="PS00523">
    <property type="entry name" value="SULFATASE_1"/>
    <property type="match status" value="1"/>
</dbReference>
<feature type="chain" id="PRO_5026150066" evidence="5">
    <location>
        <begin position="24"/>
        <end position="450"/>
    </location>
</feature>
<dbReference type="InterPro" id="IPR024607">
    <property type="entry name" value="Sulfatase_CS"/>
</dbReference>
<evidence type="ECO:0000313" key="8">
    <source>
        <dbReference type="Proteomes" id="UP000469159"/>
    </source>
</evidence>
<dbReference type="EMBL" id="WTYK01000004">
    <property type="protein sequence ID" value="MXP41850.1"/>
    <property type="molecule type" value="Genomic_DNA"/>
</dbReference>
<proteinExistence type="inferred from homology"/>
<organism evidence="7 8">
    <name type="scientific">Croceibacterium soli</name>
    <dbReference type="NCBI Taxonomy" id="1739690"/>
    <lineage>
        <taxon>Bacteria</taxon>
        <taxon>Pseudomonadati</taxon>
        <taxon>Pseudomonadota</taxon>
        <taxon>Alphaproteobacteria</taxon>
        <taxon>Sphingomonadales</taxon>
        <taxon>Erythrobacteraceae</taxon>
        <taxon>Croceibacterium</taxon>
    </lineage>
</organism>
<evidence type="ECO:0000313" key="7">
    <source>
        <dbReference type="EMBL" id="MXP41850.1"/>
    </source>
</evidence>
<evidence type="ECO:0000256" key="4">
    <source>
        <dbReference type="ARBA" id="ARBA00022837"/>
    </source>
</evidence>
<dbReference type="GO" id="GO:0046872">
    <property type="term" value="F:metal ion binding"/>
    <property type="evidence" value="ECO:0007669"/>
    <property type="project" value="UniProtKB-KW"/>
</dbReference>
<gene>
    <name evidence="7" type="ORF">GRI75_09375</name>
</gene>
<dbReference type="PANTHER" id="PTHR42693:SF53">
    <property type="entry name" value="ENDO-4-O-SULFATASE"/>
    <property type="match status" value="1"/>
</dbReference>
<dbReference type="GO" id="GO:0004065">
    <property type="term" value="F:arylsulfatase activity"/>
    <property type="evidence" value="ECO:0007669"/>
    <property type="project" value="TreeGrafter"/>
</dbReference>
<dbReference type="SUPFAM" id="SSF53649">
    <property type="entry name" value="Alkaline phosphatase-like"/>
    <property type="match status" value="1"/>
</dbReference>
<dbReference type="Proteomes" id="UP000469159">
    <property type="component" value="Unassembled WGS sequence"/>
</dbReference>
<dbReference type="InterPro" id="IPR000917">
    <property type="entry name" value="Sulfatase_N"/>
</dbReference>
<comment type="caution">
    <text evidence="7">The sequence shown here is derived from an EMBL/GenBank/DDBJ whole genome shotgun (WGS) entry which is preliminary data.</text>
</comment>
<dbReference type="InterPro" id="IPR006311">
    <property type="entry name" value="TAT_signal"/>
</dbReference>
<dbReference type="PANTHER" id="PTHR42693">
    <property type="entry name" value="ARYLSULFATASE FAMILY MEMBER"/>
    <property type="match status" value="1"/>
</dbReference>
<evidence type="ECO:0000259" key="6">
    <source>
        <dbReference type="Pfam" id="PF00884"/>
    </source>
</evidence>
<dbReference type="GO" id="GO:0016740">
    <property type="term" value="F:transferase activity"/>
    <property type="evidence" value="ECO:0007669"/>
    <property type="project" value="UniProtKB-KW"/>
</dbReference>
<dbReference type="RefSeq" id="WP_160746687.1">
    <property type="nucleotide sequence ID" value="NZ_WTYK01000004.1"/>
</dbReference>
<dbReference type="Pfam" id="PF00884">
    <property type="entry name" value="Sulfatase"/>
    <property type="match status" value="1"/>
</dbReference>
<dbReference type="Gene3D" id="3.40.720.10">
    <property type="entry name" value="Alkaline Phosphatase, subunit A"/>
    <property type="match status" value="1"/>
</dbReference>
<keyword evidence="2" id="KW-0479">Metal-binding</keyword>
<accession>A0A6I4USD7</accession>
<dbReference type="OrthoDB" id="9795675at2"/>
<evidence type="ECO:0000256" key="1">
    <source>
        <dbReference type="ARBA" id="ARBA00008779"/>
    </source>
</evidence>
<dbReference type="Gene3D" id="3.30.1120.10">
    <property type="match status" value="1"/>
</dbReference>
<dbReference type="InterPro" id="IPR050738">
    <property type="entry name" value="Sulfatase"/>
</dbReference>
<evidence type="ECO:0000256" key="2">
    <source>
        <dbReference type="ARBA" id="ARBA00022723"/>
    </source>
</evidence>
<name>A0A6I4USD7_9SPHN</name>
<sequence>MITPHLVSRRSFLAMTAAASAVAAQARISGGSSSHQRPNIVLITADDLGYGDLSSYGRADYRTPVLDQLAAQGTRFTQAYSIAPICTPTRVGLMTGRYPARHPVGLREPLTLSEEDRQIGLEPSHPTLSSLLKEAGYTNGLFGKWHLGVRPGFHPNRHGFDEFFGPLSGVVDYTSHADPLGRHDLYRNTEPVHPTGYLTDLIAEEAVRFIRQGREPFFLNHQGTAPHSPWQRRGDAPLRASGDGPFDVGPPDRFPDMMRALDEAVGRILSALEETGLTERTLVIFTSDNGGKQYSSMGGLAGGKGTLWEGGIRVPAFVSWPGRVPAGVTTTQVASTLDWTATILAAAAASPSQAHPLDGIDLLPALDGGPLLERSIFWRTSQRSQQKAVRHGSWKYLRVGDGEYLFDLALDPGERVDRKAAEPDRFRALKAQYARWDEQMISPRVGLVRS</sequence>
<keyword evidence="4" id="KW-0106">Calcium</keyword>
<reference evidence="7 8" key="1">
    <citation type="submission" date="2019-12" db="EMBL/GenBank/DDBJ databases">
        <title>Genomic-based taxomic classification of the family Erythrobacteraceae.</title>
        <authorList>
            <person name="Xu L."/>
        </authorList>
    </citation>
    <scope>NUCLEOTIDE SEQUENCE [LARGE SCALE GENOMIC DNA]</scope>
    <source>
        <strain evidence="7 8">MCCC 1K02066</strain>
    </source>
</reference>
<feature type="domain" description="Sulfatase N-terminal" evidence="6">
    <location>
        <begin position="38"/>
        <end position="347"/>
    </location>
</feature>